<dbReference type="RefSeq" id="WP_163459995.1">
    <property type="nucleotide sequence ID" value="NZ_JAAGOH010000056.1"/>
</dbReference>
<keyword evidence="7" id="KW-0865">Zymogen</keyword>
<dbReference type="PANTHER" id="PTHR10067">
    <property type="entry name" value="PHOSPHATIDYLSERINE DECARBOXYLASE"/>
    <property type="match status" value="1"/>
</dbReference>
<dbReference type="EMBL" id="JAAGOH010000056">
    <property type="protein sequence ID" value="NDY93971.1"/>
    <property type="molecule type" value="Genomic_DNA"/>
</dbReference>
<keyword evidence="5" id="KW-0210">Decarboxylase</keyword>
<evidence type="ECO:0000313" key="14">
    <source>
        <dbReference type="Proteomes" id="UP000484255"/>
    </source>
</evidence>
<evidence type="ECO:0000256" key="11">
    <source>
        <dbReference type="ARBA" id="ARBA00023317"/>
    </source>
</evidence>
<dbReference type="EC" id="4.1.1.65" evidence="3"/>
<name>A0A7C9PKT7_9BURK</name>
<dbReference type="InterPro" id="IPR033177">
    <property type="entry name" value="PSD-B"/>
</dbReference>
<dbReference type="AlphaFoldDB" id="A0A7C9PKT7"/>
<evidence type="ECO:0000256" key="7">
    <source>
        <dbReference type="ARBA" id="ARBA00023145"/>
    </source>
</evidence>
<comment type="caution">
    <text evidence="13">The sequence shown here is derived from an EMBL/GenBank/DDBJ whole genome shotgun (WGS) entry which is preliminary data.</text>
</comment>
<comment type="pathway">
    <text evidence="12">Phospholipid metabolism; phosphatidylethanolamine biosynthesis.</text>
</comment>
<comment type="cofactor">
    <cofactor evidence="1">
        <name>pyruvate</name>
        <dbReference type="ChEBI" id="CHEBI:15361"/>
    </cofactor>
</comment>
<keyword evidence="10" id="KW-1208">Phospholipid metabolism</keyword>
<evidence type="ECO:0000256" key="8">
    <source>
        <dbReference type="ARBA" id="ARBA00023209"/>
    </source>
</evidence>
<organism evidence="13 14">
    <name type="scientific">Ideonella livida</name>
    <dbReference type="NCBI Taxonomy" id="2707176"/>
    <lineage>
        <taxon>Bacteria</taxon>
        <taxon>Pseudomonadati</taxon>
        <taxon>Pseudomonadota</taxon>
        <taxon>Betaproteobacteria</taxon>
        <taxon>Burkholderiales</taxon>
        <taxon>Sphaerotilaceae</taxon>
        <taxon>Ideonella</taxon>
    </lineage>
</organism>
<evidence type="ECO:0000256" key="1">
    <source>
        <dbReference type="ARBA" id="ARBA00001928"/>
    </source>
</evidence>
<evidence type="ECO:0000256" key="6">
    <source>
        <dbReference type="ARBA" id="ARBA00023098"/>
    </source>
</evidence>
<reference evidence="13 14" key="1">
    <citation type="submission" date="2020-02" db="EMBL/GenBank/DDBJ databases">
        <title>Ideonella bacterium strain TBM-1.</title>
        <authorList>
            <person name="Chen W.-M."/>
        </authorList>
    </citation>
    <scope>NUCLEOTIDE SEQUENCE [LARGE SCALE GENOMIC DNA]</scope>
    <source>
        <strain evidence="13 14">TBM-1</strain>
    </source>
</reference>
<sequence length="294" mass="32218">MNLIRRLAAQEDLNFLLTNRVPRQALTHFMGWYSQIRSPLLARASIALWRQFTDLDLSEAEPRRYQSLHECFTRALKPGMRPVTPDAALLASPSDGIVGACGPVRGTEVFQAKGFPYTLQELCGPTQDVSAFADGQFITLRLTSAMYHRFHAPHDATLEHVTYLSGDTWNVNPIALKRVEKLFCRNERAVLRLRLGASAGPAAGLPVALVPVAAILVASLRLHQPDLRLHLRYQGPNEVPCDVPMTKGQELGWFEHGSTIIVLLPPGCALAPGVGPGVTVRQGQALARLPAARD</sequence>
<keyword evidence="14" id="KW-1185">Reference proteome</keyword>
<evidence type="ECO:0000256" key="9">
    <source>
        <dbReference type="ARBA" id="ARBA00023239"/>
    </source>
</evidence>
<evidence type="ECO:0000256" key="4">
    <source>
        <dbReference type="ARBA" id="ARBA00022516"/>
    </source>
</evidence>
<dbReference type="GO" id="GO:0004609">
    <property type="term" value="F:phosphatidylserine decarboxylase activity"/>
    <property type="evidence" value="ECO:0007669"/>
    <property type="project" value="UniProtKB-EC"/>
</dbReference>
<dbReference type="Proteomes" id="UP000484255">
    <property type="component" value="Unassembled WGS sequence"/>
</dbReference>
<dbReference type="GO" id="GO:0006646">
    <property type="term" value="P:phosphatidylethanolamine biosynthetic process"/>
    <property type="evidence" value="ECO:0007669"/>
    <property type="project" value="UniProtKB-UniPathway"/>
</dbReference>
<dbReference type="Pfam" id="PF02666">
    <property type="entry name" value="PS_Dcarbxylase"/>
    <property type="match status" value="1"/>
</dbReference>
<keyword evidence="8" id="KW-0594">Phospholipid biosynthesis</keyword>
<dbReference type="InterPro" id="IPR003817">
    <property type="entry name" value="PS_Dcarbxylase"/>
</dbReference>
<gene>
    <name evidence="13" type="primary">psd</name>
    <name evidence="13" type="ORF">G3A44_22530</name>
</gene>
<evidence type="ECO:0000256" key="5">
    <source>
        <dbReference type="ARBA" id="ARBA00022793"/>
    </source>
</evidence>
<evidence type="ECO:0000256" key="2">
    <source>
        <dbReference type="ARBA" id="ARBA00005189"/>
    </source>
</evidence>
<evidence type="ECO:0000256" key="12">
    <source>
        <dbReference type="ARBA" id="ARBA00024326"/>
    </source>
</evidence>
<keyword evidence="4" id="KW-0444">Lipid biosynthesis</keyword>
<accession>A0A7C9PKT7</accession>
<keyword evidence="9 13" id="KW-0456">Lyase</keyword>
<evidence type="ECO:0000256" key="3">
    <source>
        <dbReference type="ARBA" id="ARBA00012243"/>
    </source>
</evidence>
<dbReference type="NCBIfam" id="TIGR00163">
    <property type="entry name" value="PS_decarb"/>
    <property type="match status" value="1"/>
</dbReference>
<keyword evidence="11" id="KW-0670">Pyruvate</keyword>
<evidence type="ECO:0000256" key="10">
    <source>
        <dbReference type="ARBA" id="ARBA00023264"/>
    </source>
</evidence>
<dbReference type="PANTHER" id="PTHR10067:SF6">
    <property type="entry name" value="PHOSPHATIDYLSERINE DECARBOXYLASE PROENZYME, MITOCHONDRIAL"/>
    <property type="match status" value="1"/>
</dbReference>
<protein>
    <recommendedName>
        <fullName evidence="3">phosphatidylserine decarboxylase</fullName>
        <ecNumber evidence="3">4.1.1.65</ecNumber>
    </recommendedName>
</protein>
<proteinExistence type="predicted"/>
<dbReference type="UniPathway" id="UPA00558"/>
<keyword evidence="6" id="KW-0443">Lipid metabolism</keyword>
<evidence type="ECO:0000313" key="13">
    <source>
        <dbReference type="EMBL" id="NDY93971.1"/>
    </source>
</evidence>
<comment type="pathway">
    <text evidence="2">Lipid metabolism.</text>
</comment>